<feature type="domain" description="Calpain catalytic" evidence="8">
    <location>
        <begin position="350"/>
        <end position="755"/>
    </location>
</feature>
<dbReference type="Pfam" id="PF13499">
    <property type="entry name" value="EF-hand_7"/>
    <property type="match status" value="1"/>
</dbReference>
<dbReference type="InterPro" id="IPR002048">
    <property type="entry name" value="EF_hand_dom"/>
</dbReference>
<dbReference type="Gene3D" id="3.90.70.10">
    <property type="entry name" value="Cysteine proteinases"/>
    <property type="match status" value="1"/>
</dbReference>
<dbReference type="PANTHER" id="PTHR10183:SF379">
    <property type="entry name" value="CALPAIN-5"/>
    <property type="match status" value="1"/>
</dbReference>
<evidence type="ECO:0000259" key="9">
    <source>
        <dbReference type="PROSITE" id="PS50222"/>
    </source>
</evidence>
<dbReference type="InterPro" id="IPR001300">
    <property type="entry name" value="Peptidase_C2_calpain_cat"/>
</dbReference>
<evidence type="ECO:0000256" key="5">
    <source>
        <dbReference type="ARBA" id="ARBA00022837"/>
    </source>
</evidence>
<dbReference type="EMBL" id="CAMXCT030003835">
    <property type="protein sequence ID" value="CAL4793805.1"/>
    <property type="molecule type" value="Genomic_DNA"/>
</dbReference>
<dbReference type="OrthoDB" id="167576at2759"/>
<dbReference type="Pfam" id="PF00648">
    <property type="entry name" value="Peptidase_C2"/>
    <property type="match status" value="2"/>
</dbReference>
<dbReference type="PROSITE" id="PS00139">
    <property type="entry name" value="THIOL_PROTEASE_CYS"/>
    <property type="match status" value="1"/>
</dbReference>
<keyword evidence="5" id="KW-0106">Calcium</keyword>
<feature type="domain" description="EF-hand" evidence="9">
    <location>
        <begin position="22"/>
        <end position="57"/>
    </location>
</feature>
<evidence type="ECO:0008006" key="13">
    <source>
        <dbReference type="Google" id="ProtNLM"/>
    </source>
</evidence>
<dbReference type="SMART" id="SM00230">
    <property type="entry name" value="CysPc"/>
    <property type="match status" value="1"/>
</dbReference>
<dbReference type="EMBL" id="CAMXCT020003835">
    <property type="protein sequence ID" value="CAL1159868.1"/>
    <property type="molecule type" value="Genomic_DNA"/>
</dbReference>
<evidence type="ECO:0000256" key="2">
    <source>
        <dbReference type="ARBA" id="ARBA00022670"/>
    </source>
</evidence>
<proteinExistence type="inferred from homology"/>
<dbReference type="Gene3D" id="1.10.238.10">
    <property type="entry name" value="EF-hand"/>
    <property type="match status" value="1"/>
</dbReference>
<name>A0A9P1GB64_9DINO</name>
<dbReference type="InterPro" id="IPR018247">
    <property type="entry name" value="EF_Hand_1_Ca_BS"/>
</dbReference>
<evidence type="ECO:0000256" key="6">
    <source>
        <dbReference type="PIRSR" id="PIRSR622684-1"/>
    </source>
</evidence>
<reference evidence="10" key="1">
    <citation type="submission" date="2022-10" db="EMBL/GenBank/DDBJ databases">
        <authorList>
            <person name="Chen Y."/>
            <person name="Dougan E. K."/>
            <person name="Chan C."/>
            <person name="Rhodes N."/>
            <person name="Thang M."/>
        </authorList>
    </citation>
    <scope>NUCLEOTIDE SEQUENCE</scope>
</reference>
<evidence type="ECO:0000313" key="11">
    <source>
        <dbReference type="EMBL" id="CAL4793805.1"/>
    </source>
</evidence>
<dbReference type="EMBL" id="CAMXCT010003835">
    <property type="protein sequence ID" value="CAI4006493.1"/>
    <property type="molecule type" value="Genomic_DNA"/>
</dbReference>
<dbReference type="AlphaFoldDB" id="A0A9P1GB64"/>
<dbReference type="SUPFAM" id="SSF47473">
    <property type="entry name" value="EF-hand"/>
    <property type="match status" value="1"/>
</dbReference>
<evidence type="ECO:0000256" key="4">
    <source>
        <dbReference type="ARBA" id="ARBA00022807"/>
    </source>
</evidence>
<dbReference type="PROSITE" id="PS50222">
    <property type="entry name" value="EF_HAND_2"/>
    <property type="match status" value="2"/>
</dbReference>
<evidence type="ECO:0000256" key="1">
    <source>
        <dbReference type="ARBA" id="ARBA00007623"/>
    </source>
</evidence>
<feature type="active site" evidence="6 7">
    <location>
        <position position="409"/>
    </location>
</feature>
<dbReference type="PROSITE" id="PS50203">
    <property type="entry name" value="CALPAIN_CAT"/>
    <property type="match status" value="1"/>
</dbReference>
<dbReference type="CDD" id="cd00051">
    <property type="entry name" value="EFh"/>
    <property type="match status" value="1"/>
</dbReference>
<dbReference type="InterPro" id="IPR011992">
    <property type="entry name" value="EF-hand-dom_pair"/>
</dbReference>
<evidence type="ECO:0000313" key="10">
    <source>
        <dbReference type="EMBL" id="CAI4006493.1"/>
    </source>
</evidence>
<dbReference type="PANTHER" id="PTHR10183">
    <property type="entry name" value="CALPAIN"/>
    <property type="match status" value="1"/>
</dbReference>
<comment type="caution">
    <text evidence="10">The sequence shown here is derived from an EMBL/GenBank/DDBJ whole genome shotgun (WGS) entry which is preliminary data.</text>
</comment>
<keyword evidence="4 7" id="KW-0788">Thiol protease</keyword>
<feature type="active site" evidence="7">
    <location>
        <position position="696"/>
    </location>
</feature>
<dbReference type="SMART" id="SM00054">
    <property type="entry name" value="EFh"/>
    <property type="match status" value="2"/>
</dbReference>
<dbReference type="InterPro" id="IPR038765">
    <property type="entry name" value="Papain-like_cys_pep_sf"/>
</dbReference>
<comment type="similarity">
    <text evidence="1">Belongs to the peptidase C2 family.</text>
</comment>
<dbReference type="PROSITE" id="PS00018">
    <property type="entry name" value="EF_HAND_1"/>
    <property type="match status" value="2"/>
</dbReference>
<dbReference type="GO" id="GO:0004198">
    <property type="term" value="F:calcium-dependent cysteine-type endopeptidase activity"/>
    <property type="evidence" value="ECO:0007669"/>
    <property type="project" value="InterPro"/>
</dbReference>
<evidence type="ECO:0000313" key="12">
    <source>
        <dbReference type="Proteomes" id="UP001152797"/>
    </source>
</evidence>
<evidence type="ECO:0000259" key="8">
    <source>
        <dbReference type="PROSITE" id="PS50203"/>
    </source>
</evidence>
<evidence type="ECO:0000256" key="3">
    <source>
        <dbReference type="ARBA" id="ARBA00022801"/>
    </source>
</evidence>
<gene>
    <name evidence="10" type="ORF">C1SCF055_LOCUS32131</name>
</gene>
<keyword evidence="12" id="KW-1185">Reference proteome</keyword>
<organism evidence="10">
    <name type="scientific">Cladocopium goreaui</name>
    <dbReference type="NCBI Taxonomy" id="2562237"/>
    <lineage>
        <taxon>Eukaryota</taxon>
        <taxon>Sar</taxon>
        <taxon>Alveolata</taxon>
        <taxon>Dinophyceae</taxon>
        <taxon>Suessiales</taxon>
        <taxon>Symbiodiniaceae</taxon>
        <taxon>Cladocopium</taxon>
    </lineage>
</organism>
<sequence>MVEWSRKKLEFKDHNDREVAGQYDEKVLEAFQKFDADGSGSISRDELGEVLKALDPEDWDNESVDELLAAADKNGDGELSVKEFLNWAFTENDIITSSKGNVTLRVEGCPREQFNGDYVQDGKYYNHRPTFYCRENDYCMFYHAENKQWSIFWRVSQYSSCRVKTSRGPHMAGQAWSVWSPKDKAFVKSPQMVCRLLTVEELIALAPDTILMNSEQIAHCWFEAPGAVGSKRNTAAGHNECFKKTEEMKNGRPVYQAWNEKYNRWNNRYLYYHAEKKYWTLGLGHTNEQREWYLRSAPTDCYSPLVAPWLDSQSTRYRPVIPHELDANGYPPSKGGARTKYKKVEGVPEGFVDPDFPPNKESMGPKVSCYCEPNGYKAYWARLAEYTSTPVLFDDAEPGDILQGMVGDCWLLCAISCVAEFPNFFKDHLFVTQEIPEDGKYEIKLFDCKLQEWKVITIDDRVPSLPWNRTSIQNLSAKVVDHKIMVPLIEKAMAKLCGSYTKLTSGMATTAWAHMTGCCDIVKIWGRFEFPMIWVVTAEEGIFVREENKRQSKRIGKLEKGARFQEVERARCCIRFKKIEGAGPDEGFVWYYKGGKKTAARETPLSITKTESKILDNPRFGDDDPETPAQDIISSGQIDQEEFWKLLLEYDTSNFLMGSQMNKVCDDRLSGIMPEHAYSVLQAKEVEGMRFMQLRNPWGEDEWGGPWSDRSDEWAANPKIQEGLKENELTFDGKFWMEWEDFAYVFGNLDVTKVAMPTKRADFPAQDQWSEELDAGMM</sequence>
<dbReference type="GO" id="GO:0005509">
    <property type="term" value="F:calcium ion binding"/>
    <property type="evidence" value="ECO:0007669"/>
    <property type="project" value="InterPro"/>
</dbReference>
<dbReference type="InterPro" id="IPR000169">
    <property type="entry name" value="Pept_cys_AS"/>
</dbReference>
<dbReference type="GO" id="GO:0006508">
    <property type="term" value="P:proteolysis"/>
    <property type="evidence" value="ECO:0007669"/>
    <property type="project" value="UniProtKB-KW"/>
</dbReference>
<dbReference type="Proteomes" id="UP001152797">
    <property type="component" value="Unassembled WGS sequence"/>
</dbReference>
<dbReference type="InterPro" id="IPR022684">
    <property type="entry name" value="Calpain_cysteine_protease"/>
</dbReference>
<reference evidence="11 12" key="2">
    <citation type="submission" date="2024-05" db="EMBL/GenBank/DDBJ databases">
        <authorList>
            <person name="Chen Y."/>
            <person name="Shah S."/>
            <person name="Dougan E. K."/>
            <person name="Thang M."/>
            <person name="Chan C."/>
        </authorList>
    </citation>
    <scope>NUCLEOTIDE SEQUENCE [LARGE SCALE GENOMIC DNA]</scope>
</reference>
<dbReference type="SUPFAM" id="SSF54001">
    <property type="entry name" value="Cysteine proteinases"/>
    <property type="match status" value="1"/>
</dbReference>
<keyword evidence="3 7" id="KW-0378">Hydrolase</keyword>
<feature type="active site" evidence="7">
    <location>
        <position position="676"/>
    </location>
</feature>
<feature type="domain" description="EF-hand" evidence="9">
    <location>
        <begin position="59"/>
        <end position="94"/>
    </location>
</feature>
<evidence type="ECO:0000256" key="7">
    <source>
        <dbReference type="PROSITE-ProRule" id="PRU00239"/>
    </source>
</evidence>
<protein>
    <recommendedName>
        <fullName evidence="13">Calmodulin</fullName>
    </recommendedName>
</protein>
<accession>A0A9P1GB64</accession>
<keyword evidence="2 7" id="KW-0645">Protease</keyword>